<feature type="domain" description="FRG" evidence="1">
    <location>
        <begin position="31"/>
        <end position="123"/>
    </location>
</feature>
<reference evidence="2 3" key="1">
    <citation type="submission" date="2021-10" db="EMBL/GenBank/DDBJ databases">
        <title>Collection of gut derived symbiotic bacterial strains cultured from healthy donors.</title>
        <authorList>
            <person name="Lin H."/>
            <person name="Littmann E."/>
            <person name="Kohout C."/>
            <person name="Pamer E.G."/>
        </authorList>
    </citation>
    <scope>NUCLEOTIDE SEQUENCE [LARGE SCALE GENOMIC DNA]</scope>
    <source>
        <strain evidence="2 3">DFI.1.165</strain>
    </source>
</reference>
<accession>A0ABS8DH08</accession>
<name>A0ABS8DH08_9FIRM</name>
<proteinExistence type="predicted"/>
<dbReference type="InterPro" id="IPR014966">
    <property type="entry name" value="FRG-dom"/>
</dbReference>
<protein>
    <submittedName>
        <fullName evidence="2">FRG domain-containing protein</fullName>
    </submittedName>
</protein>
<keyword evidence="3" id="KW-1185">Reference proteome</keyword>
<dbReference type="Pfam" id="PF08867">
    <property type="entry name" value="FRG"/>
    <property type="match status" value="1"/>
</dbReference>
<evidence type="ECO:0000313" key="3">
    <source>
        <dbReference type="Proteomes" id="UP001299546"/>
    </source>
</evidence>
<comment type="caution">
    <text evidence="2">The sequence shown here is derived from an EMBL/GenBank/DDBJ whole genome shotgun (WGS) entry which is preliminary data.</text>
</comment>
<sequence>MLTFKANTVSQFLAAIEEICENHLFSYENTKPTKLLFRGQGNKDLRLIPSLFRREEFYNHEKEIIEEVERRLPDEFSGTSGFEKLIKMQHYGAPTRMLDLTGNPLVALYFACSNDESCDGNVFVENMPIFSLTDPLIDKFKYLINRYSFIKSEEELLLGKEHAVVTIKSAISNQRLRNQDGYFSMFTYTGEYRKFTWSPLDTESPFYLADIIIPKEKKKSLLKALSLCGIKKSFLFPELQYQIENIVEDIVYGENKKIHLVWDGEDENL</sequence>
<dbReference type="SMART" id="SM00901">
    <property type="entry name" value="FRG"/>
    <property type="match status" value="1"/>
</dbReference>
<dbReference type="EMBL" id="JAJCIS010000005">
    <property type="protein sequence ID" value="MCB7387710.1"/>
    <property type="molecule type" value="Genomic_DNA"/>
</dbReference>
<dbReference type="RefSeq" id="WP_066737110.1">
    <property type="nucleotide sequence ID" value="NZ_JAJCIQ010000006.1"/>
</dbReference>
<dbReference type="Proteomes" id="UP001299546">
    <property type="component" value="Unassembled WGS sequence"/>
</dbReference>
<evidence type="ECO:0000313" key="2">
    <source>
        <dbReference type="EMBL" id="MCB7387710.1"/>
    </source>
</evidence>
<evidence type="ECO:0000259" key="1">
    <source>
        <dbReference type="SMART" id="SM00901"/>
    </source>
</evidence>
<organism evidence="2 3">
    <name type="scientific">Bariatricus massiliensis</name>
    <dbReference type="NCBI Taxonomy" id="1745713"/>
    <lineage>
        <taxon>Bacteria</taxon>
        <taxon>Bacillati</taxon>
        <taxon>Bacillota</taxon>
        <taxon>Clostridia</taxon>
        <taxon>Lachnospirales</taxon>
        <taxon>Lachnospiraceae</taxon>
        <taxon>Bariatricus</taxon>
    </lineage>
</organism>
<gene>
    <name evidence="2" type="ORF">LIZ65_10470</name>
</gene>